<dbReference type="AlphaFoldDB" id="A0A0C2W6V7"/>
<keyword evidence="3" id="KW-0812">Transmembrane</keyword>
<dbReference type="InterPro" id="IPR027383">
    <property type="entry name" value="Znf_put"/>
</dbReference>
<dbReference type="Proteomes" id="UP000031972">
    <property type="component" value="Unassembled WGS sequence"/>
</dbReference>
<evidence type="ECO:0000256" key="3">
    <source>
        <dbReference type="SAM" id="Phobius"/>
    </source>
</evidence>
<sequence>MNTCPEEIVLLMHEYLDEELSYEKENELKQHLQHCDACRTHFQELKRTIAFVQSTSHIEAPSGFTHNVMSRLPKEKKKAGMQRWFQNNPFFAAAAVFLILMGGSLLTAWNSDDQFAFTNNDNVIVEGHTVVVPEGEVVKGDMVVRNGDLRVEGQVDGDVTVINGERYVAGAGSITGQIEEVDQAFEWLWYNIKSAFNEFGDMFETNNNE</sequence>
<comment type="similarity">
    <text evidence="1">Belongs to the zinc-associated anti-sigma factor (ZAS) superfamily. Anti-sigma-W factor family.</text>
</comment>
<organism evidence="5 6">
    <name type="scientific">Jeotgalibacillus campisalis</name>
    <dbReference type="NCBI Taxonomy" id="220754"/>
    <lineage>
        <taxon>Bacteria</taxon>
        <taxon>Bacillati</taxon>
        <taxon>Bacillota</taxon>
        <taxon>Bacilli</taxon>
        <taxon>Bacillales</taxon>
        <taxon>Caryophanaceae</taxon>
        <taxon>Jeotgalibacillus</taxon>
    </lineage>
</organism>
<keyword evidence="3" id="KW-0472">Membrane</keyword>
<evidence type="ECO:0000256" key="2">
    <source>
        <dbReference type="ARBA" id="ARBA00024438"/>
    </source>
</evidence>
<gene>
    <name evidence="5" type="ORF">KR50_06920</name>
</gene>
<dbReference type="InterPro" id="IPR041916">
    <property type="entry name" value="Anti_sigma_zinc_sf"/>
</dbReference>
<reference evidence="5 6" key="1">
    <citation type="submission" date="2015-01" db="EMBL/GenBank/DDBJ databases">
        <title>Jeotgalibacillus campisalis genome sequencing.</title>
        <authorList>
            <person name="Goh K.M."/>
            <person name="Chan K.-G."/>
            <person name="Yaakop A.S."/>
            <person name="Ee R."/>
            <person name="Gan H.M."/>
            <person name="Chan C.S."/>
        </authorList>
    </citation>
    <scope>NUCLEOTIDE SEQUENCE [LARGE SCALE GENOMIC DNA]</scope>
    <source>
        <strain evidence="5 6">SF-57</strain>
    </source>
</reference>
<accession>A0A0C2W6V7</accession>
<feature type="transmembrane region" description="Helical" evidence="3">
    <location>
        <begin position="90"/>
        <end position="109"/>
    </location>
</feature>
<evidence type="ECO:0000256" key="1">
    <source>
        <dbReference type="ARBA" id="ARBA00024353"/>
    </source>
</evidence>
<keyword evidence="6" id="KW-1185">Reference proteome</keyword>
<dbReference type="RefSeq" id="WP_041054912.1">
    <property type="nucleotide sequence ID" value="NZ_JXRR01000007.1"/>
</dbReference>
<name>A0A0C2W6V7_9BACL</name>
<protein>
    <recommendedName>
        <fullName evidence="2">Anti-sigma-W factor RsiW</fullName>
    </recommendedName>
</protein>
<dbReference type="PATRIC" id="fig|220754.4.peg.710"/>
<evidence type="ECO:0000313" key="6">
    <source>
        <dbReference type="Proteomes" id="UP000031972"/>
    </source>
</evidence>
<feature type="domain" description="Putative zinc-finger" evidence="4">
    <location>
        <begin position="6"/>
        <end position="39"/>
    </location>
</feature>
<proteinExistence type="inferred from homology"/>
<evidence type="ECO:0000259" key="4">
    <source>
        <dbReference type="Pfam" id="PF13490"/>
    </source>
</evidence>
<dbReference type="Gene3D" id="1.10.10.1320">
    <property type="entry name" value="Anti-sigma factor, zinc-finger domain"/>
    <property type="match status" value="1"/>
</dbReference>
<dbReference type="Pfam" id="PF13490">
    <property type="entry name" value="zf-HC2"/>
    <property type="match status" value="1"/>
</dbReference>
<dbReference type="OrthoDB" id="9782842at2"/>
<comment type="caution">
    <text evidence="5">The sequence shown here is derived from an EMBL/GenBank/DDBJ whole genome shotgun (WGS) entry which is preliminary data.</text>
</comment>
<keyword evidence="3" id="KW-1133">Transmembrane helix</keyword>
<evidence type="ECO:0000313" key="5">
    <source>
        <dbReference type="EMBL" id="KIL51773.1"/>
    </source>
</evidence>
<dbReference type="EMBL" id="JXRR01000007">
    <property type="protein sequence ID" value="KIL51773.1"/>
    <property type="molecule type" value="Genomic_DNA"/>
</dbReference>